<dbReference type="KEGG" id="hbl:XJ32_06180"/>
<dbReference type="InterPro" id="IPR028055">
    <property type="entry name" value="YidC/Oxa/ALB_C"/>
</dbReference>
<comment type="subcellular location">
    <subcellularLocation>
        <location evidence="1">Cell inner membrane</location>
        <topology evidence="1">Multi-pass membrane protein</topology>
    </subcellularLocation>
    <subcellularLocation>
        <location evidence="13">Cell membrane</location>
        <topology evidence="13">Multi-pass membrane protein</topology>
    </subcellularLocation>
</comment>
<keyword evidence="7 13" id="KW-0653">Protein transport</keyword>
<evidence type="ECO:0000256" key="5">
    <source>
        <dbReference type="ARBA" id="ARBA00022475"/>
    </source>
</evidence>
<dbReference type="HAMAP" id="MF_01810">
    <property type="entry name" value="YidC_type1"/>
    <property type="match status" value="1"/>
</dbReference>
<evidence type="ECO:0000256" key="2">
    <source>
        <dbReference type="ARBA" id="ARBA00010527"/>
    </source>
</evidence>
<feature type="transmembrane region" description="Helical" evidence="13">
    <location>
        <begin position="515"/>
        <end position="537"/>
    </location>
</feature>
<dbReference type="CDD" id="cd19960">
    <property type="entry name" value="YidC_peri"/>
    <property type="match status" value="1"/>
</dbReference>
<feature type="transmembrane region" description="Helical" evidence="13">
    <location>
        <begin position="7"/>
        <end position="28"/>
    </location>
</feature>
<dbReference type="InterPro" id="IPR047196">
    <property type="entry name" value="YidC_ALB_C"/>
</dbReference>
<evidence type="ECO:0000256" key="4">
    <source>
        <dbReference type="ARBA" id="ARBA00022448"/>
    </source>
</evidence>
<dbReference type="GO" id="GO:0015031">
    <property type="term" value="P:protein transport"/>
    <property type="evidence" value="ECO:0007669"/>
    <property type="project" value="UniProtKB-KW"/>
</dbReference>
<comment type="function">
    <text evidence="13">Required for the insertion and/or proper folding and/or complex formation of integral membrane proteins into the membrane. Involved in integration of membrane proteins that insert both dependently and independently of the Sec translocase complex, as well as at least some lipoproteins. Aids folding of multispanning membrane proteins.</text>
</comment>
<dbReference type="CDD" id="cd20070">
    <property type="entry name" value="5TM_YidC_Alb3"/>
    <property type="match status" value="1"/>
</dbReference>
<gene>
    <name evidence="13" type="primary">yidC</name>
    <name evidence="16" type="ORF">XJ32_06180</name>
</gene>
<feature type="transmembrane region" description="Helical" evidence="13">
    <location>
        <begin position="372"/>
        <end position="392"/>
    </location>
</feature>
<evidence type="ECO:0000256" key="9">
    <source>
        <dbReference type="ARBA" id="ARBA00023136"/>
    </source>
</evidence>
<dbReference type="InterPro" id="IPR038221">
    <property type="entry name" value="YidC_periplasmic_sf"/>
</dbReference>
<evidence type="ECO:0000256" key="6">
    <source>
        <dbReference type="ARBA" id="ARBA00022692"/>
    </source>
</evidence>
<evidence type="ECO:0000256" key="11">
    <source>
        <dbReference type="ARBA" id="ARBA00033245"/>
    </source>
</evidence>
<dbReference type="Pfam" id="PF02096">
    <property type="entry name" value="60KD_IMP"/>
    <property type="match status" value="1"/>
</dbReference>
<evidence type="ECO:0000259" key="14">
    <source>
        <dbReference type="Pfam" id="PF02096"/>
    </source>
</evidence>
<feature type="transmembrane region" description="Helical" evidence="13">
    <location>
        <begin position="435"/>
        <end position="458"/>
    </location>
</feature>
<evidence type="ECO:0000256" key="12">
    <source>
        <dbReference type="ARBA" id="ARBA00033342"/>
    </source>
</evidence>
<dbReference type="InterPro" id="IPR001708">
    <property type="entry name" value="YidC/ALB3/OXA1/COX18"/>
</dbReference>
<keyword evidence="9 13" id="KW-0472">Membrane</keyword>
<dbReference type="PANTHER" id="PTHR12428">
    <property type="entry name" value="OXA1"/>
    <property type="match status" value="1"/>
</dbReference>
<dbReference type="GO" id="GO:0005886">
    <property type="term" value="C:plasma membrane"/>
    <property type="evidence" value="ECO:0007669"/>
    <property type="project" value="UniProtKB-SubCell"/>
</dbReference>
<dbReference type="NCBIfam" id="TIGR03592">
    <property type="entry name" value="yidC_oxa1_cterm"/>
    <property type="match status" value="1"/>
</dbReference>
<keyword evidence="5 13" id="KW-1003">Cell membrane</keyword>
<dbReference type="PANTHER" id="PTHR12428:SF65">
    <property type="entry name" value="CYTOCHROME C OXIDASE ASSEMBLY PROTEIN COX18, MITOCHONDRIAL"/>
    <property type="match status" value="1"/>
</dbReference>
<evidence type="ECO:0000259" key="15">
    <source>
        <dbReference type="Pfam" id="PF14849"/>
    </source>
</evidence>
<dbReference type="Pfam" id="PF14849">
    <property type="entry name" value="YidC_periplas"/>
    <property type="match status" value="1"/>
</dbReference>
<sequence length="577" mass="65405">MDKQSNLRLILAVAISFAVIVIWSKFFAPEPPIKEPQAANQVTDSSVKSENEVIPQSAMNTNANIIAPPSSTNASNTMKGIPTSVPQIKENLVRIESQDFDMDIDTSGAITQVYLKADKYTQPHQEGIFTHIGRLFGMVSGENKKLDRLPLLADNVPLYPLQMIFTDENYRKKSSEIKYSTDRSHIVLTDKAETLTLTQDLGDLVVKKIITIEPNMTYKVQIELSKQTQYLISNGMRPNADSESYVFHGVVLQKNNGSIEKIEDGDAKNEGENFDDALYVASVDRYYTSLLFNIDKPLSLSIGAFSKGLPTPFINVSSANEVLHGYIGPKDYRVLESINPHLTSVVEYGRITFFAKYIFALLDFLYQYIGNWGVAIIVLTIIIRIILFPLSFKGMVGMQKLKELAPKMKDLQAKYKGDPQKLQASMMELYKKHGANPLGGCLPLVLQIPVFFAIYRVLYNAVELKNAPLMWWIHDLSVMDPYFVLPLLMGLSMYLQQALTPTTFTDPMQEKVFKWLPVIFTFFLITFPAGLILYWTINNLISIIQQLAINKMLESKRQKEIEEHTHKKHTHKTKNRQ</sequence>
<protein>
    <recommendedName>
        <fullName evidence="3 13">Membrane protein insertase YidC</fullName>
    </recommendedName>
    <alternativeName>
        <fullName evidence="12 13">Foldase YidC</fullName>
    </alternativeName>
    <alternativeName>
        <fullName evidence="11 13">Membrane integrase YidC</fullName>
    </alternativeName>
    <alternativeName>
        <fullName evidence="13">Membrane protein YidC</fullName>
    </alternativeName>
</protein>
<dbReference type="PRINTS" id="PR00701">
    <property type="entry name" value="60KDINNERMP"/>
</dbReference>
<name>A0A1Q2LII8_9HELI</name>
<evidence type="ECO:0000256" key="8">
    <source>
        <dbReference type="ARBA" id="ARBA00022989"/>
    </source>
</evidence>
<keyword evidence="4 13" id="KW-0813">Transport</keyword>
<dbReference type="Proteomes" id="UP000188298">
    <property type="component" value="Chromosome"/>
</dbReference>
<dbReference type="NCBIfam" id="NF002357">
    <property type="entry name" value="PRK01318.2-4"/>
    <property type="match status" value="1"/>
</dbReference>
<proteinExistence type="inferred from homology"/>
<keyword evidence="6 13" id="KW-0812">Transmembrane</keyword>
<reference evidence="16 17" key="1">
    <citation type="submission" date="2017-02" db="EMBL/GenBank/DDBJ databases">
        <title>Whole genome sequencing of Helicobacter bilis strain AAQJH.</title>
        <authorList>
            <person name="Conlan S."/>
            <person name="Thomas P.J."/>
            <person name="Mullikin J."/>
            <person name="Palmore T.N."/>
            <person name="Frank K.M."/>
            <person name="Segre J.A."/>
        </authorList>
    </citation>
    <scope>NUCLEOTIDE SEQUENCE [LARGE SCALE GENOMIC DNA]</scope>
    <source>
        <strain evidence="16 17">AAQJH</strain>
    </source>
</reference>
<evidence type="ECO:0000256" key="3">
    <source>
        <dbReference type="ARBA" id="ARBA00015325"/>
    </source>
</evidence>
<dbReference type="GO" id="GO:0032977">
    <property type="term" value="F:membrane insertase activity"/>
    <property type="evidence" value="ECO:0007669"/>
    <property type="project" value="InterPro"/>
</dbReference>
<dbReference type="EMBL" id="CP019645">
    <property type="protein sequence ID" value="AQQ59742.1"/>
    <property type="molecule type" value="Genomic_DNA"/>
</dbReference>
<dbReference type="PRINTS" id="PR01900">
    <property type="entry name" value="YIDCPROTEIN"/>
</dbReference>
<evidence type="ECO:0000256" key="13">
    <source>
        <dbReference type="HAMAP-Rule" id="MF_01810"/>
    </source>
</evidence>
<dbReference type="NCBIfam" id="TIGR03593">
    <property type="entry name" value="yidC_nterm"/>
    <property type="match status" value="1"/>
</dbReference>
<evidence type="ECO:0000313" key="16">
    <source>
        <dbReference type="EMBL" id="AQQ59742.1"/>
    </source>
</evidence>
<comment type="similarity">
    <text evidence="2 13">Belongs to the OXA1/ALB3/YidC family. Type 1 subfamily.</text>
</comment>
<evidence type="ECO:0000256" key="10">
    <source>
        <dbReference type="ARBA" id="ARBA00023186"/>
    </source>
</evidence>
<evidence type="ECO:0000256" key="1">
    <source>
        <dbReference type="ARBA" id="ARBA00004429"/>
    </source>
</evidence>
<evidence type="ECO:0000256" key="7">
    <source>
        <dbReference type="ARBA" id="ARBA00022927"/>
    </source>
</evidence>
<evidence type="ECO:0000313" key="17">
    <source>
        <dbReference type="Proteomes" id="UP000188298"/>
    </source>
</evidence>
<organism evidence="16 17">
    <name type="scientific">Helicobacter bilis</name>
    <dbReference type="NCBI Taxonomy" id="37372"/>
    <lineage>
        <taxon>Bacteria</taxon>
        <taxon>Pseudomonadati</taxon>
        <taxon>Campylobacterota</taxon>
        <taxon>Epsilonproteobacteria</taxon>
        <taxon>Campylobacterales</taxon>
        <taxon>Helicobacteraceae</taxon>
        <taxon>Helicobacter</taxon>
    </lineage>
</organism>
<dbReference type="InterPro" id="IPR028053">
    <property type="entry name" value="Membr_insert_YidC_N"/>
</dbReference>
<keyword evidence="8 13" id="KW-1133">Transmembrane helix</keyword>
<dbReference type="InterPro" id="IPR019998">
    <property type="entry name" value="Membr_insert_YidC"/>
</dbReference>
<dbReference type="RefSeq" id="WP_077388703.1">
    <property type="nucleotide sequence ID" value="NZ_CP019645.1"/>
</dbReference>
<accession>A0A1Q2LII8</accession>
<dbReference type="Gene3D" id="2.70.98.90">
    <property type="match status" value="1"/>
</dbReference>
<dbReference type="AlphaFoldDB" id="A0A1Q2LII8"/>
<feature type="domain" description="Membrane insertase YidC/Oxa/ALB C-terminal" evidence="14">
    <location>
        <begin position="372"/>
        <end position="551"/>
    </location>
</feature>
<dbReference type="GO" id="GO:0051205">
    <property type="term" value="P:protein insertion into membrane"/>
    <property type="evidence" value="ECO:0007669"/>
    <property type="project" value="TreeGrafter"/>
</dbReference>
<keyword evidence="10 13" id="KW-0143">Chaperone</keyword>
<feature type="transmembrane region" description="Helical" evidence="13">
    <location>
        <begin position="478"/>
        <end position="495"/>
    </location>
</feature>
<feature type="domain" description="Membrane insertase YidC N-terminal" evidence="15">
    <location>
        <begin position="157"/>
        <end position="360"/>
    </location>
</feature>
<comment type="subunit">
    <text evidence="13">Interacts with the Sec translocase complex via SecD. Specifically interacts with transmembrane segments of nascent integral membrane proteins during membrane integration.</text>
</comment>